<evidence type="ECO:0000256" key="8">
    <source>
        <dbReference type="ARBA" id="ARBA00022603"/>
    </source>
</evidence>
<feature type="domain" description="B12-binding" evidence="26">
    <location>
        <begin position="747"/>
        <end position="883"/>
    </location>
</feature>
<dbReference type="Pfam" id="PF02607">
    <property type="entry name" value="B12-binding_2"/>
    <property type="match status" value="1"/>
</dbReference>
<evidence type="ECO:0000256" key="1">
    <source>
        <dbReference type="ARBA" id="ARBA00001700"/>
    </source>
</evidence>
<feature type="domain" description="AdoMet activation" evidence="25">
    <location>
        <begin position="899"/>
        <end position="1231"/>
    </location>
</feature>
<evidence type="ECO:0000256" key="2">
    <source>
        <dbReference type="ARBA" id="ARBA00001947"/>
    </source>
</evidence>
<dbReference type="PANTHER" id="PTHR45833:SF1">
    <property type="entry name" value="METHIONINE SYNTHASE"/>
    <property type="match status" value="1"/>
</dbReference>
<accession>A0ABV4W302</accession>
<reference evidence="28 29" key="1">
    <citation type="submission" date="2024-09" db="EMBL/GenBank/DDBJ databases">
        <title>Draft genome sequences of 6 high pH adapted Marinobacter shengliensis sp. isolated from Mariana forearc serpentinite mud volcanoes.</title>
        <authorList>
            <person name="Elkassas S."/>
            <person name="Serres M."/>
            <person name="Michael N."/>
            <person name="Amina P."/>
            <person name="Teodora Z."/>
            <person name="Julie H."/>
        </authorList>
    </citation>
    <scope>NUCLEOTIDE SEQUENCE [LARGE SCALE GENOMIC DNA]</scope>
    <source>
        <strain evidence="28 29">EB4</strain>
    </source>
</reference>
<evidence type="ECO:0000256" key="7">
    <source>
        <dbReference type="ARBA" id="ARBA00013998"/>
    </source>
</evidence>
<evidence type="ECO:0000256" key="22">
    <source>
        <dbReference type="PROSITE-ProRule" id="PRU00333"/>
    </source>
</evidence>
<evidence type="ECO:0000259" key="26">
    <source>
        <dbReference type="PROSITE" id="PS51332"/>
    </source>
</evidence>
<keyword evidence="8 21" id="KW-0489">Methyltransferase</keyword>
<dbReference type="SMART" id="SM01018">
    <property type="entry name" value="B12-binding_2"/>
    <property type="match status" value="1"/>
</dbReference>
<keyword evidence="14" id="KW-0677">Repeat</keyword>
<dbReference type="Proteomes" id="UP001576762">
    <property type="component" value="Unassembled WGS sequence"/>
</dbReference>
<protein>
    <recommendedName>
        <fullName evidence="7 20">Methionine synthase</fullName>
        <ecNumber evidence="6 20">2.1.1.13</ecNumber>
    </recommendedName>
    <alternativeName>
        <fullName evidence="19 21">5-methyltetrahydrofolate--homocysteine methyltransferase</fullName>
    </alternativeName>
</protein>
<dbReference type="PROSITE" id="PS51332">
    <property type="entry name" value="B12_BINDING"/>
    <property type="match status" value="1"/>
</dbReference>
<dbReference type="InterPro" id="IPR003726">
    <property type="entry name" value="HCY_dom"/>
</dbReference>
<evidence type="ECO:0000256" key="6">
    <source>
        <dbReference type="ARBA" id="ARBA00012032"/>
    </source>
</evidence>
<dbReference type="CDD" id="cd02069">
    <property type="entry name" value="methionine_synthase_B12_BD"/>
    <property type="match status" value="1"/>
</dbReference>
<dbReference type="InterPro" id="IPR004223">
    <property type="entry name" value="VitB12-dep_Met_synth_activ_dom"/>
</dbReference>
<dbReference type="InterPro" id="IPR033706">
    <property type="entry name" value="Met_synthase_B12-bd"/>
</dbReference>
<dbReference type="InterPro" id="IPR050554">
    <property type="entry name" value="Met_Synthase/Corrinoid"/>
</dbReference>
<evidence type="ECO:0000256" key="10">
    <source>
        <dbReference type="ARBA" id="ARBA00022628"/>
    </source>
</evidence>
<evidence type="ECO:0000256" key="14">
    <source>
        <dbReference type="ARBA" id="ARBA00022737"/>
    </source>
</evidence>
<dbReference type="Gene3D" id="3.20.20.20">
    <property type="entry name" value="Dihydropteroate synthase-like"/>
    <property type="match status" value="1"/>
</dbReference>
<dbReference type="PANTHER" id="PTHR45833">
    <property type="entry name" value="METHIONINE SYNTHASE"/>
    <property type="match status" value="1"/>
</dbReference>
<evidence type="ECO:0000256" key="3">
    <source>
        <dbReference type="ARBA" id="ARBA00001956"/>
    </source>
</evidence>
<evidence type="ECO:0000313" key="29">
    <source>
        <dbReference type="Proteomes" id="UP001576762"/>
    </source>
</evidence>
<comment type="cofactor">
    <cofactor evidence="2 21 22">
        <name>Zn(2+)</name>
        <dbReference type="ChEBI" id="CHEBI:29105"/>
    </cofactor>
</comment>
<keyword evidence="9 21" id="KW-0028">Amino-acid biosynthesis</keyword>
<dbReference type="SUPFAM" id="SSF82282">
    <property type="entry name" value="Homocysteine S-methyltransferase"/>
    <property type="match status" value="1"/>
</dbReference>
<dbReference type="SUPFAM" id="SSF47644">
    <property type="entry name" value="Methionine synthase domain"/>
    <property type="match status" value="1"/>
</dbReference>
<dbReference type="PROSITE" id="PS50970">
    <property type="entry name" value="HCY"/>
    <property type="match status" value="1"/>
</dbReference>
<evidence type="ECO:0000256" key="4">
    <source>
        <dbReference type="ARBA" id="ARBA00005178"/>
    </source>
</evidence>
<dbReference type="Gene3D" id="3.40.50.280">
    <property type="entry name" value="Cobalamin-binding domain"/>
    <property type="match status" value="1"/>
</dbReference>
<keyword evidence="11 21" id="KW-0808">Transferase</keyword>
<dbReference type="Gene3D" id="1.10.1240.10">
    <property type="entry name" value="Methionine synthase domain"/>
    <property type="match status" value="1"/>
</dbReference>
<dbReference type="GO" id="GO:0008705">
    <property type="term" value="F:methionine synthase activity"/>
    <property type="evidence" value="ECO:0007669"/>
    <property type="project" value="UniProtKB-EC"/>
</dbReference>
<feature type="domain" description="B12-binding N-terminal" evidence="27">
    <location>
        <begin position="650"/>
        <end position="744"/>
    </location>
</feature>
<dbReference type="CDD" id="cd00740">
    <property type="entry name" value="MeTr"/>
    <property type="match status" value="1"/>
</dbReference>
<keyword evidence="29" id="KW-1185">Reference proteome</keyword>
<comment type="cofactor">
    <cofactor evidence="3 21">
        <name>methylcob(III)alamin</name>
        <dbReference type="ChEBI" id="CHEBI:28115"/>
    </cofactor>
</comment>
<comment type="catalytic activity">
    <reaction evidence="1 21">
        <text>(6S)-5-methyl-5,6,7,8-tetrahydrofolate + L-homocysteine = (6S)-5,6,7,8-tetrahydrofolate + L-methionine</text>
        <dbReference type="Rhea" id="RHEA:11172"/>
        <dbReference type="ChEBI" id="CHEBI:18608"/>
        <dbReference type="ChEBI" id="CHEBI:57453"/>
        <dbReference type="ChEBI" id="CHEBI:57844"/>
        <dbReference type="ChEBI" id="CHEBI:58199"/>
        <dbReference type="EC" id="2.1.1.13"/>
    </reaction>
</comment>
<organism evidence="28 29">
    <name type="scientific">Marinobacter shengliensis</name>
    <dbReference type="NCBI Taxonomy" id="1389223"/>
    <lineage>
        <taxon>Bacteria</taxon>
        <taxon>Pseudomonadati</taxon>
        <taxon>Pseudomonadota</taxon>
        <taxon>Gammaproteobacteria</taxon>
        <taxon>Pseudomonadales</taxon>
        <taxon>Marinobacteraceae</taxon>
        <taxon>Marinobacter</taxon>
    </lineage>
</organism>
<feature type="binding site" evidence="22">
    <location>
        <position position="313"/>
    </location>
    <ligand>
        <name>Zn(2+)</name>
        <dbReference type="ChEBI" id="CHEBI:29105"/>
    </ligand>
</feature>
<keyword evidence="10 21" id="KW-0846">Cobalamin</keyword>
<dbReference type="InterPro" id="IPR003759">
    <property type="entry name" value="Cbl-bd_cap"/>
</dbReference>
<dbReference type="Pfam" id="PF02310">
    <property type="entry name" value="B12-binding"/>
    <property type="match status" value="1"/>
</dbReference>
<keyword evidence="17 21" id="KW-0170">Cobalt</keyword>
<dbReference type="PIRSF" id="PIRSF000381">
    <property type="entry name" value="MetH"/>
    <property type="match status" value="1"/>
</dbReference>
<dbReference type="InterPro" id="IPR011005">
    <property type="entry name" value="Dihydropteroate_synth-like_sf"/>
</dbReference>
<feature type="domain" description="Hcy-binding" evidence="23">
    <location>
        <begin position="8"/>
        <end position="328"/>
    </location>
</feature>
<dbReference type="PROSITE" id="PS50972">
    <property type="entry name" value="PTERIN_BINDING"/>
    <property type="match status" value="1"/>
</dbReference>
<feature type="binding site" evidence="22">
    <location>
        <position position="314"/>
    </location>
    <ligand>
        <name>Zn(2+)</name>
        <dbReference type="ChEBI" id="CHEBI:29105"/>
    </ligand>
</feature>
<sequence>MTDRTTRLEQLHKALKERIIILDGGMGTMIQNQKLDEAAFRGDRFKDFDRDVQGNNDLLNLTQPALLRNIHADYLDAGADIIETNTFNSTRLSQADYGMEDLARELNVEAARIAREIADEFTARNPDKPRFVAGAVGPTSRTASISPDVNNPGYRNVDFQTLVDNYYEAVSGLVEGGSDLILIETIFDTLNAKAAIYATQQFFEDNGFELPIMISGTITDASGRTLSGQTTEAFYNSIAHAKPISVGLNCALGADALRPYVEELANKAETYVSAHPNAGLPNEFGEYDQTPEEMADIIEGFAKDGFLNIIGGCCGSRPDHIEAIAKAVSKYPPRKIPDRPKALRLSGLEPFTGDENTLFINVGERTNVTGSKRFLRLIKEEQYEEALSVARDQVENGAQIIDINMDEGMLDSREVMETFLKLVASEPDISRVPIMIDSSKWEVIEAGLRCIQGKAVVNSISLKEGEEEFIKRAKDCMRYGAAVVVMAFDEDGQADTFERKTEICKRSYDVLTSIGFNPADIIFDPNIFAIATGIEEHNNYAVDFINATRWIRENLPHASISGGVSNVSFSFRGNDAVREAIHSVFLYHAVKAGMNMGIVNPGQLVIYDEIEPDLKELVEDVVLNRRDDSTDRLLEAAEKFKGKGGQTKEEDLAWREWPVEKRLEHALVKGITSYIIDDTEACRQNASHPIEVIEGPLMAGMNVVGDLFGDGKMFLPQVVKSARVMKQAVAHLIPFIEAEKTEDQQAKGKILMATVKGDVHDIGKNIVGVVLQCNNYEVIDLGVMVPCEKILDVAKKENVDIIGLSGLITPSLDEMVHVAREMQRLDFNIPLMIGGATTSKAHTAVKIEPQYKNDIALYVSDASRCVNVASQLLSKTAKPTLVEAARTEYDEIRERRKNRGDRTKLVSMSEARARAPELDFETYQPPKPAFTGVRAFNDYDLNELVDYIDWTPFFISWDIAGKYPAIFDDPKRGEAARTLFDDAQKLLKKMIEDKRITARGVIGFWPANRRGDDIVVYTDESRSEELTTLHHLRQQDEKAPGKPMMALSDFVAPEDSHVGDYVGGFAVTTGIGVDELTKEFKDAHDDYSAIMVQALADRLAEAFAERMHERVRKEFWGYATDEQLANDDLIKERYQGIRPAPGYPACPDHTEKATLFKLLDATANTSLQLTEHFAMYPTAAVSGWYFAHPESKYFAVGKIGVDQVEDYAERKGLSKAEAERWLMPSLAYDPAE</sequence>
<dbReference type="InterPro" id="IPR011822">
    <property type="entry name" value="MetH"/>
</dbReference>
<dbReference type="SUPFAM" id="SSF56507">
    <property type="entry name" value="Methionine synthase activation domain-like"/>
    <property type="match status" value="1"/>
</dbReference>
<dbReference type="InterPro" id="IPR037010">
    <property type="entry name" value="VitB12-dep_Met_synth_activ_sf"/>
</dbReference>
<evidence type="ECO:0000256" key="17">
    <source>
        <dbReference type="ARBA" id="ARBA00023285"/>
    </source>
</evidence>
<dbReference type="Gene3D" id="3.20.20.330">
    <property type="entry name" value="Homocysteine-binding-like domain"/>
    <property type="match status" value="1"/>
</dbReference>
<dbReference type="InterPro" id="IPR036724">
    <property type="entry name" value="Cobalamin-bd_sf"/>
</dbReference>
<proteinExistence type="inferred from homology"/>
<keyword evidence="12 21" id="KW-0949">S-adenosyl-L-methionine</keyword>
<dbReference type="PROSITE" id="PS51337">
    <property type="entry name" value="B12_BINDING_NTER"/>
    <property type="match status" value="1"/>
</dbReference>
<name>A0ABV4W302_9GAMM</name>
<evidence type="ECO:0000313" key="28">
    <source>
        <dbReference type="EMBL" id="MFB2714562.1"/>
    </source>
</evidence>
<dbReference type="PROSITE" id="PS50974">
    <property type="entry name" value="ADOMET_ACTIVATION"/>
    <property type="match status" value="1"/>
</dbReference>
<dbReference type="EC" id="2.1.1.13" evidence="6 20"/>
<dbReference type="NCBIfam" id="TIGR02082">
    <property type="entry name" value="metH"/>
    <property type="match status" value="1"/>
</dbReference>
<dbReference type="GO" id="GO:0032259">
    <property type="term" value="P:methylation"/>
    <property type="evidence" value="ECO:0007669"/>
    <property type="project" value="UniProtKB-KW"/>
</dbReference>
<evidence type="ECO:0000256" key="15">
    <source>
        <dbReference type="ARBA" id="ARBA00022833"/>
    </source>
</evidence>
<dbReference type="NCBIfam" id="NF007024">
    <property type="entry name" value="PRK09490.1"/>
    <property type="match status" value="1"/>
</dbReference>
<keyword evidence="16 21" id="KW-0486">Methionine biosynthesis</keyword>
<evidence type="ECO:0000256" key="16">
    <source>
        <dbReference type="ARBA" id="ARBA00023167"/>
    </source>
</evidence>
<dbReference type="InterPro" id="IPR036594">
    <property type="entry name" value="Meth_synthase_dom"/>
</dbReference>
<evidence type="ECO:0000256" key="9">
    <source>
        <dbReference type="ARBA" id="ARBA00022605"/>
    </source>
</evidence>
<dbReference type="SUPFAM" id="SSF51717">
    <property type="entry name" value="Dihydropteroate synthetase-like"/>
    <property type="match status" value="1"/>
</dbReference>
<dbReference type="InterPro" id="IPR000489">
    <property type="entry name" value="Pterin-binding_dom"/>
</dbReference>
<dbReference type="SUPFAM" id="SSF52242">
    <property type="entry name" value="Cobalamin (vitamin B12)-binding domain"/>
    <property type="match status" value="1"/>
</dbReference>
<evidence type="ECO:0000256" key="13">
    <source>
        <dbReference type="ARBA" id="ARBA00022723"/>
    </source>
</evidence>
<evidence type="ECO:0000256" key="5">
    <source>
        <dbReference type="ARBA" id="ARBA00010398"/>
    </source>
</evidence>
<dbReference type="Gene3D" id="3.10.196.10">
    <property type="entry name" value="Vitamin B12-dependent methionine synthase, activation domain"/>
    <property type="match status" value="1"/>
</dbReference>
<evidence type="ECO:0000256" key="21">
    <source>
        <dbReference type="PIRNR" id="PIRNR000381"/>
    </source>
</evidence>
<feature type="domain" description="Pterin-binding" evidence="24">
    <location>
        <begin position="359"/>
        <end position="619"/>
    </location>
</feature>
<evidence type="ECO:0000256" key="18">
    <source>
        <dbReference type="ARBA" id="ARBA00025552"/>
    </source>
</evidence>
<comment type="similarity">
    <text evidence="5">Belongs to the vitamin-B12 dependent methionine synthase family.</text>
</comment>
<keyword evidence="13 21" id="KW-0479">Metal-binding</keyword>
<comment type="domain">
    <text evidence="21">Modular enzyme with four functionally distinct domains. The isolated Hcy-binding domain catalyzes methyl transfer from free methylcobalamin to homocysteine. The Hcy-binding domain in association with the pterin-binding domain catalyzes the methylation of cob(I)alamin by methyltetrahydrofolate and the methylation of homocysteine. The B12-binding domain binds the cofactor. The AdoMet activation domain binds S-adenosyl-L-methionine. Under aerobic conditions cob(I)alamin can be converted to inactive cob(II)alamin. Reductive methylation by S-adenosyl-L-methionine and flavodoxin regenerates methylcobalamin.</text>
</comment>
<evidence type="ECO:0000256" key="19">
    <source>
        <dbReference type="ARBA" id="ARBA00031040"/>
    </source>
</evidence>
<dbReference type="InterPro" id="IPR036589">
    <property type="entry name" value="HCY_dom_sf"/>
</dbReference>
<evidence type="ECO:0000259" key="23">
    <source>
        <dbReference type="PROSITE" id="PS50970"/>
    </source>
</evidence>
<gene>
    <name evidence="28" type="primary">metH</name>
    <name evidence="28" type="ORF">ACE05E_03610</name>
</gene>
<dbReference type="Pfam" id="PF02574">
    <property type="entry name" value="S-methyl_trans"/>
    <property type="match status" value="1"/>
</dbReference>
<dbReference type="Gene3D" id="1.10.288.10">
    <property type="entry name" value="Cobalamin-dependent Methionine Synthase, domain 2"/>
    <property type="match status" value="1"/>
</dbReference>
<evidence type="ECO:0000256" key="11">
    <source>
        <dbReference type="ARBA" id="ARBA00022679"/>
    </source>
</evidence>
<evidence type="ECO:0000259" key="27">
    <source>
        <dbReference type="PROSITE" id="PS51337"/>
    </source>
</evidence>
<dbReference type="EMBL" id="JBHFLD010000003">
    <property type="protein sequence ID" value="MFB2714562.1"/>
    <property type="molecule type" value="Genomic_DNA"/>
</dbReference>
<dbReference type="InterPro" id="IPR006158">
    <property type="entry name" value="Cobalamin-bd"/>
</dbReference>
<dbReference type="Pfam" id="PF00809">
    <property type="entry name" value="Pterin_bind"/>
    <property type="match status" value="1"/>
</dbReference>
<dbReference type="RefSeq" id="WP_374812875.1">
    <property type="nucleotide sequence ID" value="NZ_JBHFLD010000003.1"/>
</dbReference>
<comment type="caution">
    <text evidence="28">The sequence shown here is derived from an EMBL/GenBank/DDBJ whole genome shotgun (WGS) entry which is preliminary data.</text>
</comment>
<comment type="function">
    <text evidence="18 21">Catalyzes the transfer of a methyl group from methyl-cobalamin to homocysteine, yielding enzyme-bound cob(I)alamin and methionine. Subsequently, remethylates the cofactor using methyltetrahydrofolate.</text>
</comment>
<evidence type="ECO:0000256" key="20">
    <source>
        <dbReference type="NCBIfam" id="TIGR02082"/>
    </source>
</evidence>
<evidence type="ECO:0000259" key="24">
    <source>
        <dbReference type="PROSITE" id="PS50972"/>
    </source>
</evidence>
<dbReference type="Pfam" id="PF02965">
    <property type="entry name" value="Met_synt_B12"/>
    <property type="match status" value="1"/>
</dbReference>
<evidence type="ECO:0000256" key="12">
    <source>
        <dbReference type="ARBA" id="ARBA00022691"/>
    </source>
</evidence>
<evidence type="ECO:0000259" key="25">
    <source>
        <dbReference type="PROSITE" id="PS50974"/>
    </source>
</evidence>
<feature type="binding site" evidence="22">
    <location>
        <position position="250"/>
    </location>
    <ligand>
        <name>Zn(2+)</name>
        <dbReference type="ChEBI" id="CHEBI:29105"/>
    </ligand>
</feature>
<keyword evidence="15 21" id="KW-0862">Zinc</keyword>
<comment type="pathway">
    <text evidence="4 21">Amino-acid biosynthesis; L-methionine biosynthesis via de novo pathway; L-methionine from L-homocysteine (MetH route): step 1/1.</text>
</comment>